<organism evidence="1 2">
    <name type="scientific">Polarella glacialis</name>
    <name type="common">Dinoflagellate</name>
    <dbReference type="NCBI Taxonomy" id="89957"/>
    <lineage>
        <taxon>Eukaryota</taxon>
        <taxon>Sar</taxon>
        <taxon>Alveolata</taxon>
        <taxon>Dinophyceae</taxon>
        <taxon>Suessiales</taxon>
        <taxon>Suessiaceae</taxon>
        <taxon>Polarella</taxon>
    </lineage>
</organism>
<sequence length="112" mass="12416">MVKTIASATLLNPFFNVSLADVSKPRHAWWHFHRNKCAGLPAHKRHDKCQHDMSSESQQFARVQAPKVLDISNMSVLICCSPAKAYLLSRECMCTSASKGNAGMTANQQQLS</sequence>
<evidence type="ECO:0000313" key="2">
    <source>
        <dbReference type="Proteomes" id="UP000654075"/>
    </source>
</evidence>
<reference evidence="1" key="1">
    <citation type="submission" date="2021-02" db="EMBL/GenBank/DDBJ databases">
        <authorList>
            <person name="Dougan E. K."/>
            <person name="Rhodes N."/>
            <person name="Thang M."/>
            <person name="Chan C."/>
        </authorList>
    </citation>
    <scope>NUCLEOTIDE SEQUENCE</scope>
</reference>
<evidence type="ECO:0000313" key="1">
    <source>
        <dbReference type="EMBL" id="CAE8643679.1"/>
    </source>
</evidence>
<gene>
    <name evidence="1" type="ORF">PGLA1383_LOCUS57990</name>
</gene>
<accession>A0A813I157</accession>
<dbReference type="AlphaFoldDB" id="A0A813I157"/>
<name>A0A813I157_POLGL</name>
<dbReference type="Proteomes" id="UP000654075">
    <property type="component" value="Unassembled WGS sequence"/>
</dbReference>
<proteinExistence type="predicted"/>
<keyword evidence="2" id="KW-1185">Reference proteome</keyword>
<dbReference type="EMBL" id="CAJNNV010033413">
    <property type="protein sequence ID" value="CAE8643679.1"/>
    <property type="molecule type" value="Genomic_DNA"/>
</dbReference>
<comment type="caution">
    <text evidence="1">The sequence shown here is derived from an EMBL/GenBank/DDBJ whole genome shotgun (WGS) entry which is preliminary data.</text>
</comment>
<protein>
    <submittedName>
        <fullName evidence="1">Uncharacterized protein</fullName>
    </submittedName>
</protein>